<accession>A0A2R8BTA2</accession>
<evidence type="ECO:0000256" key="6">
    <source>
        <dbReference type="PROSITE-ProRule" id="PRU01023"/>
    </source>
</evidence>
<gene>
    <name evidence="8" type="primary">rsmB_2</name>
    <name evidence="8" type="ORF">PAA8504_01180</name>
</gene>
<dbReference type="OrthoDB" id="9810297at2"/>
<evidence type="ECO:0000259" key="7">
    <source>
        <dbReference type="PROSITE" id="PS51686"/>
    </source>
</evidence>
<evidence type="ECO:0000256" key="1">
    <source>
        <dbReference type="ARBA" id="ARBA00007494"/>
    </source>
</evidence>
<dbReference type="PANTHER" id="PTHR22807:SF61">
    <property type="entry name" value="NOL1_NOP2_SUN FAMILY PROTEIN _ ANTITERMINATION NUSB DOMAIN-CONTAINING PROTEIN"/>
    <property type="match status" value="1"/>
</dbReference>
<protein>
    <submittedName>
        <fullName evidence="8">Ribosomal RNA small subunit methyltransferase B</fullName>
        <ecNumber evidence="8">2.1.1.176</ecNumber>
    </submittedName>
</protein>
<dbReference type="EMBL" id="ONZF01000002">
    <property type="protein sequence ID" value="SPJ23370.1"/>
    <property type="molecule type" value="Genomic_DNA"/>
</dbReference>
<dbReference type="Gene3D" id="3.40.50.150">
    <property type="entry name" value="Vaccinia Virus protein VP39"/>
    <property type="match status" value="1"/>
</dbReference>
<organism evidence="8 9">
    <name type="scientific">Palleronia abyssalis</name>
    <dbReference type="NCBI Taxonomy" id="1501240"/>
    <lineage>
        <taxon>Bacteria</taxon>
        <taxon>Pseudomonadati</taxon>
        <taxon>Pseudomonadota</taxon>
        <taxon>Alphaproteobacteria</taxon>
        <taxon>Rhodobacterales</taxon>
        <taxon>Roseobacteraceae</taxon>
        <taxon>Palleronia</taxon>
    </lineage>
</organism>
<dbReference type="GO" id="GO:0001510">
    <property type="term" value="P:RNA methylation"/>
    <property type="evidence" value="ECO:0007669"/>
    <property type="project" value="InterPro"/>
</dbReference>
<dbReference type="InterPro" id="IPR001678">
    <property type="entry name" value="MeTrfase_RsmB-F_NOP2_dom"/>
</dbReference>
<sequence length="417" mass="44860">MDRTRNAALTLLMEVTENGRLMSEVTDKTLAPLPGPERARAQRLALTTLRWKDRADRALGPFLRMKPRPVTLNALRLALCEIRVEGGAEHGAVSAAVDLVRASEEGQAGLVNAVLRNVLRQGPEAWDKLPLPRLPKWLRKPLIADYGKDAVAGMEVAFARGAPLDLSVKEDADGWAERLSGQVLPTGSVRMQAAGQVSALPGYADGAWWVQDAAAAVPVRALAPQAGERVLDLCAAPGGKTLQIAAAGAEVTSLDISEGRMARVAENLARCGLQAEAVVADALEWEGGPFDAVLLDAPCSATGTIRRHPDLPAAKTGEDFPALFKLQERLIDRALTFVRPGGRVVFCTCSLLIDEGEEQVRDALSRHPDLIVDTDALRLPGIDPAWIGPEGLRLRPDYWPELGGMDGFFVAVLRRPD</sequence>
<evidence type="ECO:0000256" key="2">
    <source>
        <dbReference type="ARBA" id="ARBA00022603"/>
    </source>
</evidence>
<comment type="similarity">
    <text evidence="1 6">Belongs to the class I-like SAM-binding methyltransferase superfamily. RsmB/NOP family.</text>
</comment>
<feature type="domain" description="SAM-dependent MTase RsmB/NOP-type" evidence="7">
    <location>
        <begin position="142"/>
        <end position="416"/>
    </location>
</feature>
<keyword evidence="4 6" id="KW-0949">S-adenosyl-L-methionine</keyword>
<evidence type="ECO:0000256" key="3">
    <source>
        <dbReference type="ARBA" id="ARBA00022679"/>
    </source>
</evidence>
<keyword evidence="2 6" id="KW-0489">Methyltransferase</keyword>
<dbReference type="InterPro" id="IPR006027">
    <property type="entry name" value="NusB_RsmB_TIM44"/>
</dbReference>
<dbReference type="Pfam" id="PF01029">
    <property type="entry name" value="NusB"/>
    <property type="match status" value="1"/>
</dbReference>
<feature type="binding site" evidence="6">
    <location>
        <begin position="234"/>
        <end position="240"/>
    </location>
    <ligand>
        <name>S-adenosyl-L-methionine</name>
        <dbReference type="ChEBI" id="CHEBI:59789"/>
    </ligand>
</feature>
<keyword evidence="5 6" id="KW-0694">RNA-binding</keyword>
<dbReference type="AlphaFoldDB" id="A0A2R8BTA2"/>
<dbReference type="EC" id="2.1.1.176" evidence="8"/>
<dbReference type="InterPro" id="IPR029063">
    <property type="entry name" value="SAM-dependent_MTases_sf"/>
</dbReference>
<dbReference type="SUPFAM" id="SSF48013">
    <property type="entry name" value="NusB-like"/>
    <property type="match status" value="1"/>
</dbReference>
<proteinExistence type="inferred from homology"/>
<dbReference type="InterPro" id="IPR018314">
    <property type="entry name" value="RsmB/NOL1/NOP2-like_CS"/>
</dbReference>
<dbReference type="PROSITE" id="PS01153">
    <property type="entry name" value="NOL1_NOP2_SUN"/>
    <property type="match status" value="1"/>
</dbReference>
<feature type="active site" description="Nucleophile" evidence="6">
    <location>
        <position position="349"/>
    </location>
</feature>
<feature type="binding site" evidence="6">
    <location>
        <position position="296"/>
    </location>
    <ligand>
        <name>S-adenosyl-L-methionine</name>
        <dbReference type="ChEBI" id="CHEBI:59789"/>
    </ligand>
</feature>
<dbReference type="GO" id="GO:0008173">
    <property type="term" value="F:RNA methyltransferase activity"/>
    <property type="evidence" value="ECO:0007669"/>
    <property type="project" value="InterPro"/>
</dbReference>
<dbReference type="GO" id="GO:0006355">
    <property type="term" value="P:regulation of DNA-templated transcription"/>
    <property type="evidence" value="ECO:0007669"/>
    <property type="project" value="InterPro"/>
</dbReference>
<dbReference type="PANTHER" id="PTHR22807">
    <property type="entry name" value="NOP2 YEAST -RELATED NOL1/NOP2/FMU SUN DOMAIN-CONTAINING"/>
    <property type="match status" value="1"/>
</dbReference>
<dbReference type="SUPFAM" id="SSF53335">
    <property type="entry name" value="S-adenosyl-L-methionine-dependent methyltransferases"/>
    <property type="match status" value="1"/>
</dbReference>
<name>A0A2R8BTA2_9RHOB</name>
<dbReference type="PRINTS" id="PR02008">
    <property type="entry name" value="RCMTFAMILY"/>
</dbReference>
<evidence type="ECO:0000313" key="8">
    <source>
        <dbReference type="EMBL" id="SPJ23370.1"/>
    </source>
</evidence>
<dbReference type="InterPro" id="IPR049560">
    <property type="entry name" value="MeTrfase_RsmB-F_NOP2_cat"/>
</dbReference>
<dbReference type="PROSITE" id="PS51686">
    <property type="entry name" value="SAM_MT_RSMB_NOP"/>
    <property type="match status" value="1"/>
</dbReference>
<keyword evidence="3 6" id="KW-0808">Transferase</keyword>
<dbReference type="InterPro" id="IPR023267">
    <property type="entry name" value="RCMT"/>
</dbReference>
<dbReference type="GO" id="GO:0003723">
    <property type="term" value="F:RNA binding"/>
    <property type="evidence" value="ECO:0007669"/>
    <property type="project" value="UniProtKB-UniRule"/>
</dbReference>
<comment type="caution">
    <text evidence="6">Lacks conserved residue(s) required for the propagation of feature annotation.</text>
</comment>
<dbReference type="CDD" id="cd02440">
    <property type="entry name" value="AdoMet_MTases"/>
    <property type="match status" value="1"/>
</dbReference>
<evidence type="ECO:0000256" key="4">
    <source>
        <dbReference type="ARBA" id="ARBA00022691"/>
    </source>
</evidence>
<dbReference type="Pfam" id="PF01189">
    <property type="entry name" value="Methyltr_RsmB-F"/>
    <property type="match status" value="1"/>
</dbReference>
<dbReference type="RefSeq" id="WP_108893211.1">
    <property type="nucleotide sequence ID" value="NZ_ONZF01000002.1"/>
</dbReference>
<dbReference type="Gene3D" id="1.10.940.10">
    <property type="entry name" value="NusB-like"/>
    <property type="match status" value="1"/>
</dbReference>
<dbReference type="InterPro" id="IPR035926">
    <property type="entry name" value="NusB-like_sf"/>
</dbReference>
<keyword evidence="9" id="KW-1185">Reference proteome</keyword>
<evidence type="ECO:0000313" key="9">
    <source>
        <dbReference type="Proteomes" id="UP000244912"/>
    </source>
</evidence>
<dbReference type="Proteomes" id="UP000244912">
    <property type="component" value="Unassembled WGS sequence"/>
</dbReference>
<evidence type="ECO:0000256" key="5">
    <source>
        <dbReference type="ARBA" id="ARBA00022884"/>
    </source>
</evidence>
<feature type="binding site" evidence="6">
    <location>
        <position position="255"/>
    </location>
    <ligand>
        <name>S-adenosyl-L-methionine</name>
        <dbReference type="ChEBI" id="CHEBI:59789"/>
    </ligand>
</feature>
<reference evidence="8 9" key="1">
    <citation type="submission" date="2018-03" db="EMBL/GenBank/DDBJ databases">
        <authorList>
            <person name="Keele B.F."/>
        </authorList>
    </citation>
    <scope>NUCLEOTIDE SEQUENCE [LARGE SCALE GENOMIC DNA]</scope>
    <source>
        <strain evidence="8 9">CECT 8504</strain>
    </source>
</reference>